<feature type="compositionally biased region" description="Basic residues" evidence="4">
    <location>
        <begin position="313"/>
        <end position="336"/>
    </location>
</feature>
<evidence type="ECO:0000256" key="3">
    <source>
        <dbReference type="PROSITE-ProRule" id="PRU00176"/>
    </source>
</evidence>
<organism evidence="6 7">
    <name type="scientific">Daphnia galeata</name>
    <dbReference type="NCBI Taxonomy" id="27404"/>
    <lineage>
        <taxon>Eukaryota</taxon>
        <taxon>Metazoa</taxon>
        <taxon>Ecdysozoa</taxon>
        <taxon>Arthropoda</taxon>
        <taxon>Crustacea</taxon>
        <taxon>Branchiopoda</taxon>
        <taxon>Diplostraca</taxon>
        <taxon>Cladocera</taxon>
        <taxon>Anomopoda</taxon>
        <taxon>Daphniidae</taxon>
        <taxon>Daphnia</taxon>
    </lineage>
</organism>
<dbReference type="Pfam" id="PF00076">
    <property type="entry name" value="RRM_1"/>
    <property type="match status" value="1"/>
</dbReference>
<dbReference type="InterPro" id="IPR050666">
    <property type="entry name" value="ESRP"/>
</dbReference>
<feature type="compositionally biased region" description="Polar residues" evidence="4">
    <location>
        <begin position="585"/>
        <end position="596"/>
    </location>
</feature>
<evidence type="ECO:0000256" key="4">
    <source>
        <dbReference type="SAM" id="MobiDB-lite"/>
    </source>
</evidence>
<sequence>MSVIIRLQNLPWSANAADIRQFFHGLSIPEGGVHIVGGQLGDAFIAFSTDEDARQGMASDGGMLKDSRVKLYLSSRTEMQKIIEETRQQHLAMQAAASGGSNMASTSAAAVQRPFVGGPFAPVSTPAAHNNSSISGPSGLRTSSTSAGNFHLHMDSSQGHPGGYDHQMYQQQQSQSHQLFNQNQSMLSGAGQNPVHTGGFPTHMNPSQTYTPHLSQEAQHFGPRTRGAIDESPVGPYGSGQQILHGSSGDMQDMYAHGGPLRFDQNRRNSRDTPPDALDRNRDMSRGGYRSKERSRKDRQERDKERGPDMSRRGRRSRSRSRSGSRGRGRDRRRRSDSRERARDRNSRDRDRDRDRNGKLSKSGLLPTPAEENNLPNEHVPDTSVQLRLLAGDLTYRDIRDYLSGINVPNTCIKMINALDGYRFGLAYIRFTSSEDKLKALTRHNGMIRGYPVQIFNVKDSTFNQAIDSFSPGISLDAKSLSNSCLSLRDFPPVATTQNVREAFGTISIGQVLPERNESGTVTGLCYAELRSESDARKAIQLLKDGVMICGRQAKVAFLPLEELNVCSKNLERLRGVVGAVVSSPMQTDSPLSPGQSAPHRPSVSGRPGPPISDRSLGGGNGSYDGLPNQRGRLFVGPQRIFITGLPPSALERDIGDFFSDVGVIPQMIEIVYDEERMPVGNAYCQFANMQEAERALDKNGGFMGGHTVSVTLVENPDVSRHTVAEENKMRRFSPYLDTNMNQSDHGPRGYGHPVPSVDPYHRPSMNPDGGNGYNPQMGPRFGGPRFGGPRYPPGGNNRGNFSGSSGPRTRPNISMRLRMSGGPIQNGGGGRGGSDDGSPTPGFGAPGCVIALSNVPHKAIIADILDFFRGFQVNEKCVIRRFGPNGEPTGDARVAFLTPDEAELAVRTLQNEYLLNRRVLLSII</sequence>
<dbReference type="InterPro" id="IPR012677">
    <property type="entry name" value="Nucleotide-bd_a/b_plait_sf"/>
</dbReference>
<dbReference type="EMBL" id="CAKKLH010000201">
    <property type="protein sequence ID" value="CAH0105884.1"/>
    <property type="molecule type" value="Genomic_DNA"/>
</dbReference>
<evidence type="ECO:0000256" key="2">
    <source>
        <dbReference type="ARBA" id="ARBA00022884"/>
    </source>
</evidence>
<feature type="compositionally biased region" description="Polar residues" evidence="4">
    <location>
        <begin position="186"/>
        <end position="195"/>
    </location>
</feature>
<feature type="region of interest" description="Disordered" evidence="4">
    <location>
        <begin position="126"/>
        <end position="380"/>
    </location>
</feature>
<name>A0A8J2RVZ5_9CRUS</name>
<feature type="domain" description="RRM" evidence="5">
    <location>
        <begin position="484"/>
        <end position="561"/>
    </location>
</feature>
<keyword evidence="7" id="KW-1185">Reference proteome</keyword>
<dbReference type="OrthoDB" id="2588702at2759"/>
<feature type="domain" description="RRM" evidence="5">
    <location>
        <begin position="639"/>
        <end position="716"/>
    </location>
</feature>
<dbReference type="PANTHER" id="PTHR13976">
    <property type="entry name" value="HETEROGENEOUS NUCLEAR RIBONUCLEOPROTEIN-RELATED"/>
    <property type="match status" value="1"/>
</dbReference>
<dbReference type="Gene3D" id="3.30.70.330">
    <property type="match status" value="5"/>
</dbReference>
<evidence type="ECO:0000313" key="6">
    <source>
        <dbReference type="EMBL" id="CAH0105884.1"/>
    </source>
</evidence>
<dbReference type="SUPFAM" id="SSF54928">
    <property type="entry name" value="RNA-binding domain, RBD"/>
    <property type="match status" value="4"/>
</dbReference>
<feature type="compositionally biased region" description="Basic and acidic residues" evidence="4">
    <location>
        <begin position="337"/>
        <end position="358"/>
    </location>
</feature>
<feature type="compositionally biased region" description="Low complexity" evidence="4">
    <location>
        <begin position="788"/>
        <end position="809"/>
    </location>
</feature>
<feature type="region of interest" description="Disordered" evidence="4">
    <location>
        <begin position="781"/>
        <end position="842"/>
    </location>
</feature>
<dbReference type="CDD" id="cd12254">
    <property type="entry name" value="RRM_hnRNPH_ESRPs_RBM12_like"/>
    <property type="match status" value="2"/>
</dbReference>
<dbReference type="CDD" id="cd12510">
    <property type="entry name" value="RRM1_RBM12_like"/>
    <property type="match status" value="1"/>
</dbReference>
<protein>
    <recommendedName>
        <fullName evidence="5">RRM domain-containing protein</fullName>
    </recommendedName>
</protein>
<evidence type="ECO:0000313" key="7">
    <source>
        <dbReference type="Proteomes" id="UP000789390"/>
    </source>
</evidence>
<comment type="caution">
    <text evidence="6">The sequence shown here is derived from an EMBL/GenBank/DDBJ whole genome shotgun (WGS) entry which is preliminary data.</text>
</comment>
<feature type="compositionally biased region" description="Polar residues" evidence="4">
    <location>
        <begin position="204"/>
        <end position="218"/>
    </location>
</feature>
<accession>A0A8J2RVZ5</accession>
<proteinExistence type="predicted"/>
<dbReference type="AlphaFoldDB" id="A0A8J2RVZ5"/>
<feature type="region of interest" description="Disordered" evidence="4">
    <location>
        <begin position="585"/>
        <end position="624"/>
    </location>
</feature>
<evidence type="ECO:0000256" key="1">
    <source>
        <dbReference type="ARBA" id="ARBA00022737"/>
    </source>
</evidence>
<dbReference type="SMART" id="SM00360">
    <property type="entry name" value="RRM"/>
    <property type="match status" value="5"/>
</dbReference>
<feature type="domain" description="RRM" evidence="5">
    <location>
        <begin position="3"/>
        <end position="76"/>
    </location>
</feature>
<dbReference type="Proteomes" id="UP000789390">
    <property type="component" value="Unassembled WGS sequence"/>
</dbReference>
<feature type="compositionally biased region" description="Polar residues" evidence="4">
    <location>
        <begin position="127"/>
        <end position="148"/>
    </location>
</feature>
<feature type="compositionally biased region" description="Low complexity" evidence="4">
    <location>
        <begin position="167"/>
        <end position="185"/>
    </location>
</feature>
<dbReference type="PROSITE" id="PS50102">
    <property type="entry name" value="RRM"/>
    <property type="match status" value="3"/>
</dbReference>
<dbReference type="InterPro" id="IPR035979">
    <property type="entry name" value="RBD_domain_sf"/>
</dbReference>
<gene>
    <name evidence="6" type="ORF">DGAL_LOCUS8957</name>
</gene>
<evidence type="ECO:0000259" key="5">
    <source>
        <dbReference type="PROSITE" id="PS50102"/>
    </source>
</evidence>
<keyword evidence="1" id="KW-0677">Repeat</keyword>
<dbReference type="GO" id="GO:0003723">
    <property type="term" value="F:RNA binding"/>
    <property type="evidence" value="ECO:0007669"/>
    <property type="project" value="UniProtKB-UniRule"/>
</dbReference>
<keyword evidence="2 3" id="KW-0694">RNA-binding</keyword>
<dbReference type="CDD" id="cd12515">
    <property type="entry name" value="RRM5_RBM12_like"/>
    <property type="match status" value="1"/>
</dbReference>
<reference evidence="6" key="1">
    <citation type="submission" date="2021-11" db="EMBL/GenBank/DDBJ databases">
        <authorList>
            <person name="Schell T."/>
        </authorList>
    </citation>
    <scope>NUCLEOTIDE SEQUENCE</scope>
    <source>
        <strain evidence="6">M5</strain>
    </source>
</reference>
<feature type="compositionally biased region" description="Basic and acidic residues" evidence="4">
    <location>
        <begin position="264"/>
        <end position="312"/>
    </location>
</feature>
<dbReference type="InterPro" id="IPR000504">
    <property type="entry name" value="RRM_dom"/>
</dbReference>